<comment type="caution">
    <text evidence="1">The sequence shown here is derived from an EMBL/GenBank/DDBJ whole genome shotgun (WGS) entry which is preliminary data.</text>
</comment>
<sequence length="157" mass="17012">MAPVELVGEGSARAGTIEGSVTGAEKFQLDLARAQAGEAALVRSMTAKIGQAAVEVLAGSRPAHQLARWLDARSYEALQIRAELTRSVQRNLEHSGVHSNVHELHRNPSVRSLHCCAVRPGVYESSLVIAESQRIRALAMRLEERNGVWKVTALEIG</sequence>
<proteinExistence type="predicted"/>
<dbReference type="EMBL" id="JADNYM010000009">
    <property type="protein sequence ID" value="MBG0739440.1"/>
    <property type="molecule type" value="Genomic_DNA"/>
</dbReference>
<dbReference type="InterPro" id="IPR045596">
    <property type="entry name" value="DUF6459"/>
</dbReference>
<evidence type="ECO:0000313" key="2">
    <source>
        <dbReference type="Proteomes" id="UP000655366"/>
    </source>
</evidence>
<organism evidence="1 2">
    <name type="scientific">Arthrobacter terrae</name>
    <dbReference type="NCBI Taxonomy" id="2935737"/>
    <lineage>
        <taxon>Bacteria</taxon>
        <taxon>Bacillati</taxon>
        <taxon>Actinomycetota</taxon>
        <taxon>Actinomycetes</taxon>
        <taxon>Micrococcales</taxon>
        <taxon>Micrococcaceae</taxon>
        <taxon>Arthrobacter</taxon>
    </lineage>
</organism>
<reference evidence="1 2" key="1">
    <citation type="submission" date="2020-11" db="EMBL/GenBank/DDBJ databases">
        <title>Arthrobacter antarcticus sp. nov., isolated from Antarctic Soil.</title>
        <authorList>
            <person name="Li J."/>
        </authorList>
    </citation>
    <scope>NUCLEOTIDE SEQUENCE [LARGE SCALE GENOMIC DNA]</scope>
    <source>
        <strain evidence="1 2">Z1-20</strain>
    </source>
</reference>
<accession>A0A931CMY5</accession>
<protein>
    <submittedName>
        <fullName evidence="1">Uncharacterized protein</fullName>
    </submittedName>
</protein>
<name>A0A931CMY5_9MICC</name>
<keyword evidence="2" id="KW-1185">Reference proteome</keyword>
<dbReference type="AlphaFoldDB" id="A0A931CMY5"/>
<gene>
    <name evidence="1" type="ORF">IV500_08570</name>
</gene>
<dbReference type="RefSeq" id="WP_196396385.1">
    <property type="nucleotide sequence ID" value="NZ_JADNYM010000009.1"/>
</dbReference>
<evidence type="ECO:0000313" key="1">
    <source>
        <dbReference type="EMBL" id="MBG0739440.1"/>
    </source>
</evidence>
<dbReference type="Pfam" id="PF20060">
    <property type="entry name" value="DUF6459"/>
    <property type="match status" value="1"/>
</dbReference>
<dbReference type="Proteomes" id="UP000655366">
    <property type="component" value="Unassembled WGS sequence"/>
</dbReference>